<comment type="caution">
    <text evidence="2">The sequence shown here is derived from an EMBL/GenBank/DDBJ whole genome shotgun (WGS) entry which is preliminary data.</text>
</comment>
<gene>
    <name evidence="2" type="ORF">Tci_026256</name>
</gene>
<evidence type="ECO:0000259" key="1">
    <source>
        <dbReference type="Pfam" id="PF22936"/>
    </source>
</evidence>
<proteinExistence type="predicted"/>
<dbReference type="InterPro" id="IPR054722">
    <property type="entry name" value="PolX-like_BBD"/>
</dbReference>
<evidence type="ECO:0000313" key="2">
    <source>
        <dbReference type="EMBL" id="GEU54278.1"/>
    </source>
</evidence>
<organism evidence="2">
    <name type="scientific">Tanacetum cinerariifolium</name>
    <name type="common">Dalmatian daisy</name>
    <name type="synonym">Chrysanthemum cinerariifolium</name>
    <dbReference type="NCBI Taxonomy" id="118510"/>
    <lineage>
        <taxon>Eukaryota</taxon>
        <taxon>Viridiplantae</taxon>
        <taxon>Streptophyta</taxon>
        <taxon>Embryophyta</taxon>
        <taxon>Tracheophyta</taxon>
        <taxon>Spermatophyta</taxon>
        <taxon>Magnoliopsida</taxon>
        <taxon>eudicotyledons</taxon>
        <taxon>Gunneridae</taxon>
        <taxon>Pentapetalae</taxon>
        <taxon>asterids</taxon>
        <taxon>campanulids</taxon>
        <taxon>Asterales</taxon>
        <taxon>Asteraceae</taxon>
        <taxon>Asteroideae</taxon>
        <taxon>Anthemideae</taxon>
        <taxon>Anthemidinae</taxon>
        <taxon>Tanacetum</taxon>
    </lineage>
</organism>
<name>A0A6L2KXQ9_TANCI</name>
<dbReference type="Pfam" id="PF22936">
    <property type="entry name" value="Pol_BBD"/>
    <property type="match status" value="1"/>
</dbReference>
<dbReference type="EMBL" id="BKCJ010003307">
    <property type="protein sequence ID" value="GEU54278.1"/>
    <property type="molecule type" value="Genomic_DNA"/>
</dbReference>
<sequence>MVNAAQEIQVSNGLAPKEKLTILFLLHRNPQHALKDKGAIDIGCSRHMIGNKSYLSDFEELNGGYAAFGGNAKGGKISGKGKIRIGKLDFDDVSFVKELQFNLFSIS</sequence>
<feature type="domain" description="Retrovirus-related Pol polyprotein from transposon TNT 1-94-like beta-barrel" evidence="1">
    <location>
        <begin position="40"/>
        <end position="107"/>
    </location>
</feature>
<accession>A0A6L2KXQ9</accession>
<protein>
    <submittedName>
        <fullName evidence="2">Ribonuclease H-like domain-containing protein</fullName>
    </submittedName>
</protein>
<reference evidence="2" key="1">
    <citation type="journal article" date="2019" name="Sci. Rep.">
        <title>Draft genome of Tanacetum cinerariifolium, the natural source of mosquito coil.</title>
        <authorList>
            <person name="Yamashiro T."/>
            <person name="Shiraishi A."/>
            <person name="Satake H."/>
            <person name="Nakayama K."/>
        </authorList>
    </citation>
    <scope>NUCLEOTIDE SEQUENCE</scope>
</reference>
<dbReference type="AlphaFoldDB" id="A0A6L2KXQ9"/>